<dbReference type="PANTHER" id="PTHR11439">
    <property type="entry name" value="GAG-POL-RELATED RETROTRANSPOSON"/>
    <property type="match status" value="1"/>
</dbReference>
<dbReference type="PANTHER" id="PTHR11439:SF467">
    <property type="entry name" value="INTEGRASE CATALYTIC DOMAIN-CONTAINING PROTEIN"/>
    <property type="match status" value="1"/>
</dbReference>
<feature type="domain" description="Reverse transcriptase Ty1/copia-type" evidence="1">
    <location>
        <begin position="343"/>
        <end position="427"/>
    </location>
</feature>
<dbReference type="OrthoDB" id="997331at2759"/>
<accession>A0A5B6V1S1</accession>
<dbReference type="SUPFAM" id="SSF56672">
    <property type="entry name" value="DNA/RNA polymerases"/>
    <property type="match status" value="1"/>
</dbReference>
<dbReference type="GO" id="GO:0016301">
    <property type="term" value="F:kinase activity"/>
    <property type="evidence" value="ECO:0007669"/>
    <property type="project" value="UniProtKB-KW"/>
</dbReference>
<reference evidence="3" key="1">
    <citation type="journal article" date="2019" name="Plant Biotechnol. J.">
        <title>Genome sequencing of the Australian wild diploid species Gossypium australe highlights disease resistance and delayed gland morphogenesis.</title>
        <authorList>
            <person name="Cai Y."/>
            <person name="Cai X."/>
            <person name="Wang Q."/>
            <person name="Wang P."/>
            <person name="Zhang Y."/>
            <person name="Cai C."/>
            <person name="Xu Y."/>
            <person name="Wang K."/>
            <person name="Zhou Z."/>
            <person name="Wang C."/>
            <person name="Geng S."/>
            <person name="Li B."/>
            <person name="Dong Q."/>
            <person name="Hou Y."/>
            <person name="Wang H."/>
            <person name="Ai P."/>
            <person name="Liu Z."/>
            <person name="Yi F."/>
            <person name="Sun M."/>
            <person name="An G."/>
            <person name="Cheng J."/>
            <person name="Zhang Y."/>
            <person name="Shi Q."/>
            <person name="Xie Y."/>
            <person name="Shi X."/>
            <person name="Chang Y."/>
            <person name="Huang F."/>
            <person name="Chen Y."/>
            <person name="Hong S."/>
            <person name="Mi L."/>
            <person name="Sun Q."/>
            <person name="Zhang L."/>
            <person name="Zhou B."/>
            <person name="Peng R."/>
            <person name="Zhang X."/>
            <person name="Liu F."/>
        </authorList>
    </citation>
    <scope>NUCLEOTIDE SEQUENCE [LARGE SCALE GENOMIC DNA]</scope>
    <source>
        <strain evidence="3">cv. PA1801</strain>
    </source>
</reference>
<feature type="domain" description="Reverse transcriptase Ty1/copia-type" evidence="1">
    <location>
        <begin position="228"/>
        <end position="339"/>
    </location>
</feature>
<dbReference type="AlphaFoldDB" id="A0A5B6V1S1"/>
<dbReference type="Proteomes" id="UP000325315">
    <property type="component" value="Unassembled WGS sequence"/>
</dbReference>
<protein>
    <submittedName>
        <fullName evidence="2">Putative LRR receptor-like serine/threonine-protein kinase</fullName>
    </submittedName>
</protein>
<keyword evidence="3" id="KW-1185">Reference proteome</keyword>
<organism evidence="2 3">
    <name type="scientific">Gossypium australe</name>
    <dbReference type="NCBI Taxonomy" id="47621"/>
    <lineage>
        <taxon>Eukaryota</taxon>
        <taxon>Viridiplantae</taxon>
        <taxon>Streptophyta</taxon>
        <taxon>Embryophyta</taxon>
        <taxon>Tracheophyta</taxon>
        <taxon>Spermatophyta</taxon>
        <taxon>Magnoliopsida</taxon>
        <taxon>eudicotyledons</taxon>
        <taxon>Gunneridae</taxon>
        <taxon>Pentapetalae</taxon>
        <taxon>rosids</taxon>
        <taxon>malvids</taxon>
        <taxon>Malvales</taxon>
        <taxon>Malvaceae</taxon>
        <taxon>Malvoideae</taxon>
        <taxon>Gossypium</taxon>
    </lineage>
</organism>
<dbReference type="CDD" id="cd09272">
    <property type="entry name" value="RNase_HI_RT_Ty1"/>
    <property type="match status" value="1"/>
</dbReference>
<comment type="caution">
    <text evidence="2">The sequence shown here is derived from an EMBL/GenBank/DDBJ whole genome shotgun (WGS) entry which is preliminary data.</text>
</comment>
<keyword evidence="2" id="KW-0675">Receptor</keyword>
<evidence type="ECO:0000313" key="3">
    <source>
        <dbReference type="Proteomes" id="UP000325315"/>
    </source>
</evidence>
<name>A0A5B6V1S1_9ROSI</name>
<evidence type="ECO:0000313" key="2">
    <source>
        <dbReference type="EMBL" id="KAA3463085.1"/>
    </source>
</evidence>
<dbReference type="InterPro" id="IPR043502">
    <property type="entry name" value="DNA/RNA_pol_sf"/>
</dbReference>
<evidence type="ECO:0000259" key="1">
    <source>
        <dbReference type="Pfam" id="PF07727"/>
    </source>
</evidence>
<keyword evidence="2" id="KW-0418">Kinase</keyword>
<keyword evidence="2" id="KW-0808">Transferase</keyword>
<gene>
    <name evidence="2" type="ORF">EPI10_029511</name>
</gene>
<dbReference type="Pfam" id="PF07727">
    <property type="entry name" value="RVT_2"/>
    <property type="match status" value="2"/>
</dbReference>
<dbReference type="EMBL" id="SMMG02000009">
    <property type="protein sequence ID" value="KAA3463085.1"/>
    <property type="molecule type" value="Genomic_DNA"/>
</dbReference>
<sequence>MGLTLLAQASMPLKFWYFAFAHAVHVIKRLPTPVLQHSSPYERIYKAKPAYSHLRVFGCYKCLDEEGRIFVSRYVVFDKFQFPFQHGFPSQSTLDSIRIVHQQSHIPIVTVPTPLACVFAPSSRSVSSSPMASPCSARVDYSPPARQQADSLAAACVPTVCYHSATSARTTTLVNSHPLQTRSKSGIYKPKVFSSVLTEKEPTSIIEAFQSPVWTAAAQTEYQALLSNHTWDLMPLPTGRREVGCKWVFKIKRNTDGSVARYKGRLVVKGYLQKAGIDFQETFSTVVKPTMIRVVLAIDVSLGWSLRQVDINKAFLNGDLHEEIYMVQPLGFEQQGNNGQQLDATNNTLFIRRSGAQLLDVLVYVDDIIVTSSISHAIDQFVKKLDEQFSLKDLGKLSYFLRIEVNYTPDGILLSQRKSIVGALQYVVITSLDIAFSVNKVYTDDRRSTSEAEYKSLAHVTAEMVWIQSLLTELCVPVNNKALVWCDSLAAVAVAGNPVMHSKFKHVELDLFFVREKVAAEDFQVGHVPSQDQIADILTKPLSEGLFNKFRSQLKVVSYEHEITEGRKC</sequence>
<proteinExistence type="predicted"/>
<dbReference type="InterPro" id="IPR013103">
    <property type="entry name" value="RVT_2"/>
</dbReference>